<dbReference type="RefSeq" id="WP_166647703.1">
    <property type="nucleotide sequence ID" value="NZ_KK073877.1"/>
</dbReference>
<sequence>MTKILAFLILAMMVVHLVKPLGLPGLKRRADFWKLAVLALGLMALAAAASHGR</sequence>
<gene>
    <name evidence="2" type="ORF">DES43_10343</name>
</gene>
<accession>A0A4R6YJD8</accession>
<dbReference type="AlphaFoldDB" id="A0A4R6YJD8"/>
<keyword evidence="1" id="KW-0812">Transmembrane</keyword>
<comment type="caution">
    <text evidence="2">The sequence shown here is derived from an EMBL/GenBank/DDBJ whole genome shotgun (WGS) entry which is preliminary data.</text>
</comment>
<dbReference type="EMBL" id="SNZF01000003">
    <property type="protein sequence ID" value="TDR37118.1"/>
    <property type="molecule type" value="Genomic_DNA"/>
</dbReference>
<feature type="transmembrane region" description="Helical" evidence="1">
    <location>
        <begin position="30"/>
        <end position="49"/>
    </location>
</feature>
<evidence type="ECO:0008006" key="4">
    <source>
        <dbReference type="Google" id="ProtNLM"/>
    </source>
</evidence>
<evidence type="ECO:0000313" key="3">
    <source>
        <dbReference type="Proteomes" id="UP000294958"/>
    </source>
</evidence>
<proteinExistence type="predicted"/>
<name>A0A4R6YJD8_9HYPH</name>
<dbReference type="Proteomes" id="UP000294958">
    <property type="component" value="Unassembled WGS sequence"/>
</dbReference>
<reference evidence="2 3" key="1">
    <citation type="submission" date="2019-03" db="EMBL/GenBank/DDBJ databases">
        <title>Genomic Encyclopedia of Type Strains, Phase IV (KMG-IV): sequencing the most valuable type-strain genomes for metagenomic binning, comparative biology and taxonomic classification.</title>
        <authorList>
            <person name="Goeker M."/>
        </authorList>
    </citation>
    <scope>NUCLEOTIDE SEQUENCE [LARGE SCALE GENOMIC DNA]</scope>
    <source>
        <strain evidence="2 3">DSM 11603</strain>
    </source>
</reference>
<evidence type="ECO:0000256" key="1">
    <source>
        <dbReference type="SAM" id="Phobius"/>
    </source>
</evidence>
<protein>
    <recommendedName>
        <fullName evidence="4">NnrU protein</fullName>
    </recommendedName>
</protein>
<evidence type="ECO:0000313" key="2">
    <source>
        <dbReference type="EMBL" id="TDR37118.1"/>
    </source>
</evidence>
<organism evidence="2 3">
    <name type="scientific">Aquamicrobium defluvii</name>
    <dbReference type="NCBI Taxonomy" id="69279"/>
    <lineage>
        <taxon>Bacteria</taxon>
        <taxon>Pseudomonadati</taxon>
        <taxon>Pseudomonadota</taxon>
        <taxon>Alphaproteobacteria</taxon>
        <taxon>Hyphomicrobiales</taxon>
        <taxon>Phyllobacteriaceae</taxon>
        <taxon>Aquamicrobium</taxon>
    </lineage>
</organism>
<keyword evidence="1" id="KW-1133">Transmembrane helix</keyword>
<keyword evidence="3" id="KW-1185">Reference proteome</keyword>
<keyword evidence="1" id="KW-0472">Membrane</keyword>